<proteinExistence type="predicted"/>
<dbReference type="RefSeq" id="WP_183509808.1">
    <property type="nucleotide sequence ID" value="NZ_BAABGK010000025.1"/>
</dbReference>
<gene>
    <name evidence="4" type="ORF">E9229_000624</name>
</gene>
<dbReference type="InterPro" id="IPR011055">
    <property type="entry name" value="Dup_hybrid_motif"/>
</dbReference>
<keyword evidence="2" id="KW-0732">Signal</keyword>
<dbReference type="InterPro" id="IPR052354">
    <property type="entry name" value="Cell_Wall_Dynamics_Protein"/>
</dbReference>
<evidence type="ECO:0000259" key="3">
    <source>
        <dbReference type="PROSITE" id="PS51781"/>
    </source>
</evidence>
<feature type="region of interest" description="Disordered" evidence="1">
    <location>
        <begin position="526"/>
        <end position="577"/>
    </location>
</feature>
<organism evidence="4 5">
    <name type="scientific">Paeniglutamicibacter cryotolerans</name>
    <dbReference type="NCBI Taxonomy" id="670079"/>
    <lineage>
        <taxon>Bacteria</taxon>
        <taxon>Bacillati</taxon>
        <taxon>Actinomycetota</taxon>
        <taxon>Actinomycetes</taxon>
        <taxon>Micrococcales</taxon>
        <taxon>Micrococcaceae</taxon>
        <taxon>Paeniglutamicibacter</taxon>
    </lineage>
</organism>
<protein>
    <submittedName>
        <fullName evidence="4">Uncharacterized protein YgiM (DUF1202 family)</fullName>
    </submittedName>
</protein>
<dbReference type="InterPro" id="IPR003646">
    <property type="entry name" value="SH3-like_bac-type"/>
</dbReference>
<comment type="caution">
    <text evidence="4">The sequence shown here is derived from an EMBL/GenBank/DDBJ whole genome shotgun (WGS) entry which is preliminary data.</text>
</comment>
<dbReference type="PROSITE" id="PS51781">
    <property type="entry name" value="SH3B"/>
    <property type="match status" value="4"/>
</dbReference>
<dbReference type="Pfam" id="PF08239">
    <property type="entry name" value="SH3_3"/>
    <property type="match status" value="5"/>
</dbReference>
<dbReference type="EMBL" id="JACHVS010000001">
    <property type="protein sequence ID" value="MBB2994433.1"/>
    <property type="molecule type" value="Genomic_DNA"/>
</dbReference>
<dbReference type="Proteomes" id="UP000523000">
    <property type="component" value="Unassembled WGS sequence"/>
</dbReference>
<dbReference type="InterPro" id="IPR016047">
    <property type="entry name" value="M23ase_b-sheet_dom"/>
</dbReference>
<feature type="signal peptide" evidence="2">
    <location>
        <begin position="1"/>
        <end position="28"/>
    </location>
</feature>
<evidence type="ECO:0000313" key="4">
    <source>
        <dbReference type="EMBL" id="MBB2994433.1"/>
    </source>
</evidence>
<name>A0A839QFN1_9MICC</name>
<dbReference type="SMART" id="SM00287">
    <property type="entry name" value="SH3b"/>
    <property type="match status" value="6"/>
</dbReference>
<feature type="compositionally biased region" description="Low complexity" evidence="1">
    <location>
        <begin position="545"/>
        <end position="568"/>
    </location>
</feature>
<sequence>MRRTPQRLALALGISLALGLLPALPASASGSTPLTVTLASASAPIEDTTKDSARRWALPLDPKKGYRLSSPQGPRCIPVVGGSTHHLGQDLGSQNGDPIYAVTDGVVRKTLNGTSAVSGQIILKHNIGGKVYETAYLHMWNASTHVKEGQKIKAGQQIGVVGSSGPSTGPHLHLEVWKERFYSNDANLLDPAAWLSAQGISLAKNASLIYPQTPPSSCTYYARGMIDVFATADSGSSVVAKIPRNALISSKPGAINGKINGNYVKVTYGKNTGWIDRYAATPYRMGDAPAGSLTSAGADTNGMLLPIARYRANGTANLRTGTATWYSVMGQVKAGSVVDVYQSKSGWLRISHAGKIGWVSAPLFTWTATLDPAVAKPTRETVAATVLRKGAAVTQTESGKIAAGTQVAIRRSLNGWMEVQAGQTTGWVPASALKAIGAPTPTPPVVPAPPVEKPKPVAAKATHITTNGLNLRQGPSASTTSLKVLVKGTEVAVVATQNTWRQVQAGPNTGWVAAQYLQAIKPTVVKPVQPAGPKPPAKPKPKPKPVVVKPKPVVVKPQPSAKPAVAKASHTTTNGLNLRQKPDVKSKSVRVLAKGTKVALLKAQGKWRYVQVGTSQGWVAGNYLKLIKPAAPKVTTVAKKTYKTKVKLTVRQSASTKSKALKVLPKGAKVTVSARSGSWLRFAVASRTGWAPASQLVEAKPAKKTVAVKPAKSKMKTAKSKVKTTIARLNLRAGASTAQKSLLLVPVGKKLTVQATKGSWAKVSYGKKTGWVHSGYLK</sequence>
<dbReference type="SUPFAM" id="SSF51261">
    <property type="entry name" value="Duplicated hybrid motif"/>
    <property type="match status" value="1"/>
</dbReference>
<dbReference type="SUPFAM" id="SSF50044">
    <property type="entry name" value="SH3-domain"/>
    <property type="match status" value="1"/>
</dbReference>
<dbReference type="InterPro" id="IPR036028">
    <property type="entry name" value="SH3-like_dom_sf"/>
</dbReference>
<feature type="domain" description="SH3b" evidence="3">
    <location>
        <begin position="459"/>
        <end position="521"/>
    </location>
</feature>
<dbReference type="PANTHER" id="PTHR34408:SF1">
    <property type="entry name" value="GLYCOSYL HYDROLASE FAMILY 19 DOMAIN-CONTAINING PROTEIN HI_1415"/>
    <property type="match status" value="1"/>
</dbReference>
<keyword evidence="5" id="KW-1185">Reference proteome</keyword>
<feature type="domain" description="SH3b" evidence="3">
    <location>
        <begin position="305"/>
        <end position="369"/>
    </location>
</feature>
<dbReference type="AlphaFoldDB" id="A0A839QFN1"/>
<dbReference type="Gene3D" id="2.30.30.40">
    <property type="entry name" value="SH3 Domains"/>
    <property type="match status" value="6"/>
</dbReference>
<dbReference type="Pfam" id="PF13457">
    <property type="entry name" value="GW"/>
    <property type="match status" value="2"/>
</dbReference>
<dbReference type="CDD" id="cd12797">
    <property type="entry name" value="M23_peptidase"/>
    <property type="match status" value="1"/>
</dbReference>
<dbReference type="PANTHER" id="PTHR34408">
    <property type="entry name" value="FAMILY PROTEIN, PUTATIVE-RELATED"/>
    <property type="match status" value="1"/>
</dbReference>
<feature type="domain" description="SH3b" evidence="3">
    <location>
        <begin position="718"/>
        <end position="778"/>
    </location>
</feature>
<evidence type="ECO:0000313" key="5">
    <source>
        <dbReference type="Proteomes" id="UP000523000"/>
    </source>
</evidence>
<dbReference type="Gene3D" id="2.70.70.10">
    <property type="entry name" value="Glucose Permease (Domain IIA)"/>
    <property type="match status" value="1"/>
</dbReference>
<evidence type="ECO:0000256" key="1">
    <source>
        <dbReference type="SAM" id="MobiDB-lite"/>
    </source>
</evidence>
<dbReference type="Pfam" id="PF01551">
    <property type="entry name" value="Peptidase_M23"/>
    <property type="match status" value="1"/>
</dbReference>
<reference evidence="4 5" key="1">
    <citation type="submission" date="2020-08" db="EMBL/GenBank/DDBJ databases">
        <title>Sequencing the genomes of 1000 actinobacteria strains.</title>
        <authorList>
            <person name="Klenk H.-P."/>
        </authorList>
    </citation>
    <scope>NUCLEOTIDE SEQUENCE [LARGE SCALE GENOMIC DNA]</scope>
    <source>
        <strain evidence="4 5">DSM 22826</strain>
    </source>
</reference>
<accession>A0A839QFN1</accession>
<feature type="chain" id="PRO_5032962876" evidence="2">
    <location>
        <begin position="29"/>
        <end position="778"/>
    </location>
</feature>
<feature type="domain" description="SH3b" evidence="3">
    <location>
        <begin position="566"/>
        <end position="628"/>
    </location>
</feature>
<dbReference type="InterPro" id="IPR025987">
    <property type="entry name" value="GW_dom"/>
</dbReference>
<evidence type="ECO:0000256" key="2">
    <source>
        <dbReference type="SAM" id="SignalP"/>
    </source>
</evidence>